<keyword evidence="2" id="KW-1185">Reference proteome</keyword>
<dbReference type="SUPFAM" id="SSF89095">
    <property type="entry name" value="GatB/YqeY motif"/>
    <property type="match status" value="1"/>
</dbReference>
<dbReference type="RefSeq" id="WP_204430352.1">
    <property type="nucleotide sequence ID" value="NZ_JADDOL010000016.1"/>
</dbReference>
<organism evidence="1 2">
    <name type="scientific">Alloalcanivorax marinus</name>
    <dbReference type="NCBI Taxonomy" id="1177169"/>
    <lineage>
        <taxon>Bacteria</taxon>
        <taxon>Pseudomonadati</taxon>
        <taxon>Pseudomonadota</taxon>
        <taxon>Gammaproteobacteria</taxon>
        <taxon>Oceanospirillales</taxon>
        <taxon>Alcanivoracaceae</taxon>
        <taxon>Alloalcanivorax</taxon>
    </lineage>
</organism>
<dbReference type="AlphaFoldDB" id="A0A9Q3UH83"/>
<dbReference type="Gene3D" id="1.10.10.410">
    <property type="match status" value="1"/>
</dbReference>
<accession>A0A9Q3UH83</accession>
<dbReference type="InterPro" id="IPR042184">
    <property type="entry name" value="YqeY/Aim41_N"/>
</dbReference>
<dbReference type="Proteomes" id="UP001108027">
    <property type="component" value="Unassembled WGS sequence"/>
</dbReference>
<proteinExistence type="predicted"/>
<evidence type="ECO:0000313" key="1">
    <source>
        <dbReference type="EMBL" id="MCC4307116.1"/>
    </source>
</evidence>
<sequence>MSALKDQLNAAVKDAMRARDKARLGTLRMATAAIKQVEVDERIELDDARILALLDKQIKQRKDAAQQYRDAGRNDLAETEEAEMAVLQEFLPTPLTDAEIDALIDDAIASTGAAGMQDMGKVMGELKPRLQGRADIGAVSGKVKQRLS</sequence>
<reference evidence="1" key="1">
    <citation type="submission" date="2021-10" db="EMBL/GenBank/DDBJ databases">
        <title>The diversity and Nitrogen Metabolism of Culturable Nitrate-Utilizing Bacteria Within the Oxygen Minimum Zone of the Changjiang (Yangtze River)Estuary.</title>
        <authorList>
            <person name="Zhang D."/>
            <person name="Zheng J."/>
            <person name="Liu S."/>
            <person name="He W."/>
        </authorList>
    </citation>
    <scope>NUCLEOTIDE SEQUENCE</scope>
    <source>
        <strain evidence="1">FXH-223</strain>
    </source>
</reference>
<comment type="caution">
    <text evidence="1">The sequence shown here is derived from an EMBL/GenBank/DDBJ whole genome shotgun (WGS) entry which is preliminary data.</text>
</comment>
<dbReference type="InterPro" id="IPR019004">
    <property type="entry name" value="YqeY/Aim41"/>
</dbReference>
<gene>
    <name evidence="1" type="ORF">LL252_00915</name>
</gene>
<protein>
    <submittedName>
        <fullName evidence="1">GatB/YqeY domain-containing protein</fullName>
    </submittedName>
</protein>
<dbReference type="InterPro" id="IPR023168">
    <property type="entry name" value="GatB_Yqey_C_2"/>
</dbReference>
<name>A0A9Q3UH83_9GAMM</name>
<dbReference type="PANTHER" id="PTHR28055">
    <property type="entry name" value="ALTERED INHERITANCE OF MITOCHONDRIA PROTEIN 41, MITOCHONDRIAL"/>
    <property type="match status" value="1"/>
</dbReference>
<dbReference type="EMBL" id="JAJGNA010000001">
    <property type="protein sequence ID" value="MCC4307116.1"/>
    <property type="molecule type" value="Genomic_DNA"/>
</dbReference>
<dbReference type="Gene3D" id="1.10.1510.10">
    <property type="entry name" value="Uncharacterised protein YqeY/AIM41 PF09424, N-terminal domain"/>
    <property type="match status" value="1"/>
</dbReference>
<dbReference type="GO" id="GO:0016884">
    <property type="term" value="F:carbon-nitrogen ligase activity, with glutamine as amido-N-donor"/>
    <property type="evidence" value="ECO:0007669"/>
    <property type="project" value="InterPro"/>
</dbReference>
<dbReference type="PANTHER" id="PTHR28055:SF1">
    <property type="entry name" value="ALTERED INHERITANCE OF MITOCHONDRIA PROTEIN 41, MITOCHONDRIAL"/>
    <property type="match status" value="1"/>
</dbReference>
<dbReference type="InterPro" id="IPR003789">
    <property type="entry name" value="Asn/Gln_tRNA_amidoTrase-B-like"/>
</dbReference>
<evidence type="ECO:0000313" key="2">
    <source>
        <dbReference type="Proteomes" id="UP001108027"/>
    </source>
</evidence>
<dbReference type="Pfam" id="PF09424">
    <property type="entry name" value="YqeY"/>
    <property type="match status" value="1"/>
</dbReference>